<dbReference type="Proteomes" id="UP000287651">
    <property type="component" value="Unassembled WGS sequence"/>
</dbReference>
<protein>
    <submittedName>
        <fullName evidence="2">Uncharacterized protein</fullName>
    </submittedName>
</protein>
<feature type="compositionally biased region" description="Polar residues" evidence="1">
    <location>
        <begin position="127"/>
        <end position="140"/>
    </location>
</feature>
<accession>A0A444FJT8</accession>
<evidence type="ECO:0000313" key="2">
    <source>
        <dbReference type="EMBL" id="RRT56702.1"/>
    </source>
</evidence>
<sequence length="221" mass="24467">MFCSCLFDVNALCLTGDLYTQAHTMFDADMYLQLLAILHLAIRSSKSSGDMESEIQENLPPVQRTILEILPLLRPAKHLSSMWSQFIKALLCYLIGYEARSHKIGNDMEFAVRSNHDHEGLGKDSHNFSSSSPENKSGDFTNHKEINMKPKPDVANGASSVSMRKSQPSFLHSATSDDTASSHLSPLFGEKLLPVIVKLYLEASPTEKCCISAEILHALGR</sequence>
<feature type="compositionally biased region" description="Basic and acidic residues" evidence="1">
    <location>
        <begin position="141"/>
        <end position="152"/>
    </location>
</feature>
<evidence type="ECO:0000313" key="3">
    <source>
        <dbReference type="Proteomes" id="UP000287651"/>
    </source>
</evidence>
<name>A0A444FJT8_ENSVE</name>
<reference evidence="2 3" key="1">
    <citation type="journal article" date="2014" name="Agronomy (Basel)">
        <title>A Draft Genome Sequence for Ensete ventricosum, the Drought-Tolerant Tree Against Hunger.</title>
        <authorList>
            <person name="Harrison J."/>
            <person name="Moore K.A."/>
            <person name="Paszkiewicz K."/>
            <person name="Jones T."/>
            <person name="Grant M."/>
            <person name="Ambacheew D."/>
            <person name="Muzemil S."/>
            <person name="Studholme D.J."/>
        </authorList>
    </citation>
    <scope>NUCLEOTIDE SEQUENCE [LARGE SCALE GENOMIC DNA]</scope>
</reference>
<feature type="region of interest" description="Disordered" evidence="1">
    <location>
        <begin position="121"/>
        <end position="160"/>
    </location>
</feature>
<gene>
    <name evidence="2" type="ORF">B296_00047698</name>
</gene>
<organism evidence="2 3">
    <name type="scientific">Ensete ventricosum</name>
    <name type="common">Abyssinian banana</name>
    <name type="synonym">Musa ensete</name>
    <dbReference type="NCBI Taxonomy" id="4639"/>
    <lineage>
        <taxon>Eukaryota</taxon>
        <taxon>Viridiplantae</taxon>
        <taxon>Streptophyta</taxon>
        <taxon>Embryophyta</taxon>
        <taxon>Tracheophyta</taxon>
        <taxon>Spermatophyta</taxon>
        <taxon>Magnoliopsida</taxon>
        <taxon>Liliopsida</taxon>
        <taxon>Zingiberales</taxon>
        <taxon>Musaceae</taxon>
        <taxon>Ensete</taxon>
    </lineage>
</organism>
<evidence type="ECO:0000256" key="1">
    <source>
        <dbReference type="SAM" id="MobiDB-lite"/>
    </source>
</evidence>
<comment type="caution">
    <text evidence="2">The sequence shown here is derived from an EMBL/GenBank/DDBJ whole genome shotgun (WGS) entry which is preliminary data.</text>
</comment>
<proteinExistence type="predicted"/>
<dbReference type="AlphaFoldDB" id="A0A444FJT8"/>
<dbReference type="EMBL" id="AMZH03009506">
    <property type="protein sequence ID" value="RRT56702.1"/>
    <property type="molecule type" value="Genomic_DNA"/>
</dbReference>